<dbReference type="Pfam" id="PF08241">
    <property type="entry name" value="Methyltransf_11"/>
    <property type="match status" value="1"/>
</dbReference>
<evidence type="ECO:0000313" key="3">
    <source>
        <dbReference type="Proteomes" id="UP000295334"/>
    </source>
</evidence>
<sequence>MCIFMCKLRVMSSASAYTGNIPQNYEEYLGPVLFEPYAEDLAARVPPGITSLLELACGTGRVTHHLDQRLGKDARIVASDLNQDMLKLARSIVYSPRVEWMEVNAQELPFASASFDVVLCQFGVMFFTDKLKAFREAYRVLRRGGRFLFNTWDGLGANPRAAIILQVMQEELGAGAPDFLRTGPYSFHDESVIALLLEEAGFAQIRIEKVARTGTYTDPQQIAAGFVEGSPLGAYLDRYGPQMRGRIIQRLREALKAQETTYGTSVPMRAIVAEAQK</sequence>
<reference evidence="2 3" key="1">
    <citation type="submission" date="2019-03" db="EMBL/GenBank/DDBJ databases">
        <authorList>
            <person name="Kim M.K.M."/>
        </authorList>
    </citation>
    <scope>NUCLEOTIDE SEQUENCE [LARGE SCALE GENOMIC DNA]</scope>
    <source>
        <strain evidence="2 3">17J68-12</strain>
    </source>
</reference>
<keyword evidence="2" id="KW-0808">Transferase</keyword>
<dbReference type="SUPFAM" id="SSF53335">
    <property type="entry name" value="S-adenosyl-L-methionine-dependent methyltransferases"/>
    <property type="match status" value="1"/>
</dbReference>
<keyword evidence="3" id="KW-1185">Reference proteome</keyword>
<dbReference type="GO" id="GO:0032259">
    <property type="term" value="P:methylation"/>
    <property type="evidence" value="ECO:0007669"/>
    <property type="project" value="UniProtKB-KW"/>
</dbReference>
<dbReference type="EMBL" id="SJZI01000002">
    <property type="protein sequence ID" value="TCJ18986.1"/>
    <property type="molecule type" value="Genomic_DNA"/>
</dbReference>
<proteinExistence type="predicted"/>
<keyword evidence="2" id="KW-0489">Methyltransferase</keyword>
<dbReference type="PANTHER" id="PTHR43591:SF110">
    <property type="entry name" value="RHODANESE DOMAIN-CONTAINING PROTEIN"/>
    <property type="match status" value="1"/>
</dbReference>
<evidence type="ECO:0000259" key="1">
    <source>
        <dbReference type="Pfam" id="PF08241"/>
    </source>
</evidence>
<name>A0A4R1BNV1_9BACT</name>
<dbReference type="PANTHER" id="PTHR43591">
    <property type="entry name" value="METHYLTRANSFERASE"/>
    <property type="match status" value="1"/>
</dbReference>
<feature type="domain" description="Methyltransferase type 11" evidence="1">
    <location>
        <begin position="53"/>
        <end position="149"/>
    </location>
</feature>
<dbReference type="Gene3D" id="3.40.50.150">
    <property type="entry name" value="Vaccinia Virus protein VP39"/>
    <property type="match status" value="1"/>
</dbReference>
<dbReference type="InterPro" id="IPR013216">
    <property type="entry name" value="Methyltransf_11"/>
</dbReference>
<dbReference type="InterPro" id="IPR029063">
    <property type="entry name" value="SAM-dependent_MTases_sf"/>
</dbReference>
<dbReference type="Proteomes" id="UP000295334">
    <property type="component" value="Unassembled WGS sequence"/>
</dbReference>
<evidence type="ECO:0000313" key="2">
    <source>
        <dbReference type="EMBL" id="TCJ18986.1"/>
    </source>
</evidence>
<dbReference type="CDD" id="cd02440">
    <property type="entry name" value="AdoMet_MTases"/>
    <property type="match status" value="1"/>
</dbReference>
<accession>A0A4R1BNV1</accession>
<protein>
    <submittedName>
        <fullName evidence="2">Methyltransferase domain-containing protein</fullName>
    </submittedName>
</protein>
<gene>
    <name evidence="2" type="ORF">EPD60_00810</name>
</gene>
<dbReference type="OrthoDB" id="9795634at2"/>
<comment type="caution">
    <text evidence="2">The sequence shown here is derived from an EMBL/GenBank/DDBJ whole genome shotgun (WGS) entry which is preliminary data.</text>
</comment>
<dbReference type="GO" id="GO:0008757">
    <property type="term" value="F:S-adenosylmethionine-dependent methyltransferase activity"/>
    <property type="evidence" value="ECO:0007669"/>
    <property type="project" value="InterPro"/>
</dbReference>
<dbReference type="AlphaFoldDB" id="A0A4R1BNV1"/>
<organism evidence="2 3">
    <name type="scientific">Flaviaesturariibacter flavus</name>
    <dbReference type="NCBI Taxonomy" id="2502780"/>
    <lineage>
        <taxon>Bacteria</taxon>
        <taxon>Pseudomonadati</taxon>
        <taxon>Bacteroidota</taxon>
        <taxon>Chitinophagia</taxon>
        <taxon>Chitinophagales</taxon>
        <taxon>Chitinophagaceae</taxon>
        <taxon>Flaviaestuariibacter</taxon>
    </lineage>
</organism>